<keyword evidence="1" id="KW-0238">DNA-binding</keyword>
<proteinExistence type="predicted"/>
<dbReference type="PANTHER" id="PTHR43214">
    <property type="entry name" value="TWO-COMPONENT RESPONSE REGULATOR"/>
    <property type="match status" value="1"/>
</dbReference>
<dbReference type="EMBL" id="JBHFNR010000289">
    <property type="protein sequence ID" value="MFB2898415.1"/>
    <property type="molecule type" value="Genomic_DNA"/>
</dbReference>
<dbReference type="InterPro" id="IPR036388">
    <property type="entry name" value="WH-like_DNA-bd_sf"/>
</dbReference>
<dbReference type="InterPro" id="IPR011006">
    <property type="entry name" value="CheY-like_superfamily"/>
</dbReference>
<evidence type="ECO:0000313" key="5">
    <source>
        <dbReference type="Proteomes" id="UP001576784"/>
    </source>
</evidence>
<dbReference type="PROSITE" id="PS50110">
    <property type="entry name" value="RESPONSE_REGULATORY"/>
    <property type="match status" value="1"/>
</dbReference>
<dbReference type="Gene3D" id="3.40.50.2300">
    <property type="match status" value="1"/>
</dbReference>
<dbReference type="InterPro" id="IPR058245">
    <property type="entry name" value="NreC/VraR/RcsB-like_REC"/>
</dbReference>
<gene>
    <name evidence="4" type="ORF">ACE1CI_36325</name>
</gene>
<dbReference type="InterPro" id="IPR039420">
    <property type="entry name" value="WalR-like"/>
</dbReference>
<evidence type="ECO:0000259" key="3">
    <source>
        <dbReference type="PROSITE" id="PS50110"/>
    </source>
</evidence>
<evidence type="ECO:0000256" key="2">
    <source>
        <dbReference type="PROSITE-ProRule" id="PRU00169"/>
    </source>
</evidence>
<organism evidence="4 5">
    <name type="scientific">Floridaenema flaviceps BLCC-F50</name>
    <dbReference type="NCBI Taxonomy" id="3153642"/>
    <lineage>
        <taxon>Bacteria</taxon>
        <taxon>Bacillati</taxon>
        <taxon>Cyanobacteriota</taxon>
        <taxon>Cyanophyceae</taxon>
        <taxon>Oscillatoriophycideae</taxon>
        <taxon>Aerosakkonematales</taxon>
        <taxon>Aerosakkonemataceae</taxon>
        <taxon>Floridanema</taxon>
        <taxon>Floridanema flaviceps</taxon>
    </lineage>
</organism>
<name>A0ABV4Y3Y2_9CYAN</name>
<protein>
    <submittedName>
        <fullName evidence="4">Response regulator</fullName>
    </submittedName>
</protein>
<evidence type="ECO:0000256" key="1">
    <source>
        <dbReference type="ARBA" id="ARBA00023125"/>
    </source>
</evidence>
<dbReference type="Pfam" id="PF00072">
    <property type="entry name" value="Response_reg"/>
    <property type="match status" value="1"/>
</dbReference>
<keyword evidence="2" id="KW-0597">Phosphoprotein</keyword>
<dbReference type="RefSeq" id="WP_413268018.1">
    <property type="nucleotide sequence ID" value="NZ_JBHFNR010000289.1"/>
</dbReference>
<comment type="caution">
    <text evidence="4">The sequence shown here is derived from an EMBL/GenBank/DDBJ whole genome shotgun (WGS) entry which is preliminary data.</text>
</comment>
<dbReference type="Gene3D" id="1.10.10.10">
    <property type="entry name" value="Winged helix-like DNA-binding domain superfamily/Winged helix DNA-binding domain"/>
    <property type="match status" value="1"/>
</dbReference>
<dbReference type="PANTHER" id="PTHR43214:SF43">
    <property type="entry name" value="TWO-COMPONENT RESPONSE REGULATOR"/>
    <property type="match status" value="1"/>
</dbReference>
<feature type="modified residue" description="4-aspartylphosphate" evidence="2">
    <location>
        <position position="116"/>
    </location>
</feature>
<feature type="domain" description="Response regulatory" evidence="3">
    <location>
        <begin position="65"/>
        <end position="192"/>
    </location>
</feature>
<dbReference type="CDD" id="cd17535">
    <property type="entry name" value="REC_NarL-like"/>
    <property type="match status" value="1"/>
</dbReference>
<dbReference type="Proteomes" id="UP001576784">
    <property type="component" value="Unassembled WGS sequence"/>
</dbReference>
<dbReference type="SUPFAM" id="SSF52172">
    <property type="entry name" value="CheY-like"/>
    <property type="match status" value="1"/>
</dbReference>
<reference evidence="4 5" key="1">
    <citation type="submission" date="2024-09" db="EMBL/GenBank/DDBJ databases">
        <title>Floridaenema gen nov. (Aerosakkonemataceae, Aerosakkonematales ord. nov., Cyanobacteria) from benthic tropical and subtropical fresh waters, with the description of four new species.</title>
        <authorList>
            <person name="Moretto J.A."/>
            <person name="Berthold D.E."/>
            <person name="Lefler F.W."/>
            <person name="Huang I.-S."/>
            <person name="Laughinghouse H. IV."/>
        </authorList>
    </citation>
    <scope>NUCLEOTIDE SEQUENCE [LARGE SCALE GENOMIC DNA]</scope>
    <source>
        <strain evidence="4 5">BLCC-F50</strain>
    </source>
</reference>
<sequence>MWVLYTTDATGHGINYPTQLNEWHTCAIKLAQQENAFFSQFLYRKVINLEVSTMSQDSPEQGALKILVVDDHELILSGTLDLLKRHHPQAEILTAKTTQNALQQVEAFQPDLVIMDLSLPETSGDTAEINRGIKSLVTLMKNYPSLNLVVQSSYVKALVRIKPDIDAHEGGFTVADKGLSSQEMLRRIDLALQGITHTKDLKMPPGEVKPEWLEVLNLAFEEGLEDKVIAERMGIAHRTVRRYWTKVQDVLGVYPEDGKSLRIQTEKLAREEGFID</sequence>
<accession>A0ABV4Y3Y2</accession>
<dbReference type="InterPro" id="IPR001789">
    <property type="entry name" value="Sig_transdc_resp-reg_receiver"/>
</dbReference>
<evidence type="ECO:0000313" key="4">
    <source>
        <dbReference type="EMBL" id="MFB2898415.1"/>
    </source>
</evidence>
<keyword evidence="5" id="KW-1185">Reference proteome</keyword>